<keyword evidence="2" id="KW-1185">Reference proteome</keyword>
<dbReference type="EMBL" id="MNCJ02000330">
    <property type="protein sequence ID" value="KAF5762879.1"/>
    <property type="molecule type" value="Genomic_DNA"/>
</dbReference>
<reference evidence="1" key="1">
    <citation type="journal article" date="2017" name="Nature">
        <title>The sunflower genome provides insights into oil metabolism, flowering and Asterid evolution.</title>
        <authorList>
            <person name="Badouin H."/>
            <person name="Gouzy J."/>
            <person name="Grassa C.J."/>
            <person name="Murat F."/>
            <person name="Staton S.E."/>
            <person name="Cottret L."/>
            <person name="Lelandais-Briere C."/>
            <person name="Owens G.L."/>
            <person name="Carrere S."/>
            <person name="Mayjonade B."/>
            <person name="Legrand L."/>
            <person name="Gill N."/>
            <person name="Kane N.C."/>
            <person name="Bowers J.E."/>
            <person name="Hubner S."/>
            <person name="Bellec A."/>
            <person name="Berard A."/>
            <person name="Berges H."/>
            <person name="Blanchet N."/>
            <person name="Boniface M.C."/>
            <person name="Brunel D."/>
            <person name="Catrice O."/>
            <person name="Chaidir N."/>
            <person name="Claudel C."/>
            <person name="Donnadieu C."/>
            <person name="Faraut T."/>
            <person name="Fievet G."/>
            <person name="Helmstetter N."/>
            <person name="King M."/>
            <person name="Knapp S.J."/>
            <person name="Lai Z."/>
            <person name="Le Paslier M.C."/>
            <person name="Lippi Y."/>
            <person name="Lorenzon L."/>
            <person name="Mandel J.R."/>
            <person name="Marage G."/>
            <person name="Marchand G."/>
            <person name="Marquand E."/>
            <person name="Bret-Mestries E."/>
            <person name="Morien E."/>
            <person name="Nambeesan S."/>
            <person name="Nguyen T."/>
            <person name="Pegot-Espagnet P."/>
            <person name="Pouilly N."/>
            <person name="Raftis F."/>
            <person name="Sallet E."/>
            <person name="Schiex T."/>
            <person name="Thomas J."/>
            <person name="Vandecasteele C."/>
            <person name="Vares D."/>
            <person name="Vear F."/>
            <person name="Vautrin S."/>
            <person name="Crespi M."/>
            <person name="Mangin B."/>
            <person name="Burke J.M."/>
            <person name="Salse J."/>
            <person name="Munos S."/>
            <person name="Vincourt P."/>
            <person name="Rieseberg L.H."/>
            <person name="Langlade N.B."/>
        </authorList>
    </citation>
    <scope>NUCLEOTIDE SEQUENCE</scope>
    <source>
        <tissue evidence="1">Leaves</tissue>
    </source>
</reference>
<name>A0A9K3H304_HELAN</name>
<accession>A0A9K3H304</accession>
<organism evidence="1 2">
    <name type="scientific">Helianthus annuus</name>
    <name type="common">Common sunflower</name>
    <dbReference type="NCBI Taxonomy" id="4232"/>
    <lineage>
        <taxon>Eukaryota</taxon>
        <taxon>Viridiplantae</taxon>
        <taxon>Streptophyta</taxon>
        <taxon>Embryophyta</taxon>
        <taxon>Tracheophyta</taxon>
        <taxon>Spermatophyta</taxon>
        <taxon>Magnoliopsida</taxon>
        <taxon>eudicotyledons</taxon>
        <taxon>Gunneridae</taxon>
        <taxon>Pentapetalae</taxon>
        <taxon>asterids</taxon>
        <taxon>campanulids</taxon>
        <taxon>Asterales</taxon>
        <taxon>Asteraceae</taxon>
        <taxon>Asteroideae</taxon>
        <taxon>Heliantheae alliance</taxon>
        <taxon>Heliantheae</taxon>
        <taxon>Helianthus</taxon>
    </lineage>
</organism>
<evidence type="ECO:0000313" key="1">
    <source>
        <dbReference type="EMBL" id="KAF5762879.1"/>
    </source>
</evidence>
<dbReference type="Proteomes" id="UP000215914">
    <property type="component" value="Unassembled WGS sequence"/>
</dbReference>
<evidence type="ECO:0000313" key="2">
    <source>
        <dbReference type="Proteomes" id="UP000215914"/>
    </source>
</evidence>
<gene>
    <name evidence="1" type="ORF">HanXRQr2_Chr15g0673801</name>
</gene>
<comment type="caution">
    <text evidence="1">The sequence shown here is derived from an EMBL/GenBank/DDBJ whole genome shotgun (WGS) entry which is preliminary data.</text>
</comment>
<sequence>MNYGLETRSIAGDFKSVARDRRNSPEQVEDLTPFGIPLIYLLPNDSLLIIH</sequence>
<dbReference type="Gramene" id="mRNA:HanXRQr2_Chr15g0673801">
    <property type="protein sequence ID" value="CDS:HanXRQr2_Chr15g0673801.1"/>
    <property type="gene ID" value="HanXRQr2_Chr15g0673801"/>
</dbReference>
<protein>
    <submittedName>
        <fullName evidence="1">Uncharacterized protein</fullName>
    </submittedName>
</protein>
<reference evidence="1" key="2">
    <citation type="submission" date="2020-06" db="EMBL/GenBank/DDBJ databases">
        <title>Helianthus annuus Genome sequencing and assembly Release 2.</title>
        <authorList>
            <person name="Gouzy J."/>
            <person name="Langlade N."/>
            <person name="Munos S."/>
        </authorList>
    </citation>
    <scope>NUCLEOTIDE SEQUENCE</scope>
    <source>
        <tissue evidence="1">Leaves</tissue>
    </source>
</reference>
<dbReference type="AlphaFoldDB" id="A0A9K3H304"/>
<proteinExistence type="predicted"/>